<protein>
    <submittedName>
        <fullName evidence="4">Sperm-egg fusion protein TMEM95 isoform X1</fullName>
    </submittedName>
</protein>
<dbReference type="Pfam" id="PF15203">
    <property type="entry name" value="TMEM95"/>
    <property type="match status" value="1"/>
</dbReference>
<name>A0ABM2XQB9_MESAU</name>
<dbReference type="PANTHER" id="PTHR38808:SF1">
    <property type="entry name" value="SPERM-EGG FUSION PROTEIN TMEM95"/>
    <property type="match status" value="1"/>
</dbReference>
<gene>
    <name evidence="4" type="primary">Tmem95</name>
</gene>
<keyword evidence="1" id="KW-0812">Transmembrane</keyword>
<keyword evidence="1" id="KW-0472">Membrane</keyword>
<proteinExistence type="predicted"/>
<sequence length="202" mass="23093">MWVLALAGVFLVVAKACIFCRLPTHALPGRLAQLSSQMEMQWKEWASPDFSAFALDEVTMNKITEKTHRVLRVMEIKRSFSSLPSYWQWLQKTKIPQYTREALCAPACWGSTILYNCSTCEGQEAPCWPRKRCFPGSHDLWDARILLVCIFGIVLLLGALSLQVPRPASKRLVKMLTAFHLRLLRSLCPQFLHSLGWERATL</sequence>
<dbReference type="PANTHER" id="PTHR38808">
    <property type="entry name" value="TRANSMEMBRANE PROTEIN 95"/>
    <property type="match status" value="1"/>
</dbReference>
<keyword evidence="3" id="KW-1185">Reference proteome</keyword>
<keyword evidence="1" id="KW-1133">Transmembrane helix</keyword>
<accession>A0ABM2XQB9</accession>
<organism evidence="3 4">
    <name type="scientific">Mesocricetus auratus</name>
    <name type="common">Golden hamster</name>
    <dbReference type="NCBI Taxonomy" id="10036"/>
    <lineage>
        <taxon>Eukaryota</taxon>
        <taxon>Metazoa</taxon>
        <taxon>Chordata</taxon>
        <taxon>Craniata</taxon>
        <taxon>Vertebrata</taxon>
        <taxon>Euteleostomi</taxon>
        <taxon>Mammalia</taxon>
        <taxon>Eutheria</taxon>
        <taxon>Euarchontoglires</taxon>
        <taxon>Glires</taxon>
        <taxon>Rodentia</taxon>
        <taxon>Myomorpha</taxon>
        <taxon>Muroidea</taxon>
        <taxon>Cricetidae</taxon>
        <taxon>Cricetinae</taxon>
        <taxon>Mesocricetus</taxon>
    </lineage>
</organism>
<dbReference type="GeneID" id="101828783"/>
<evidence type="ECO:0000256" key="1">
    <source>
        <dbReference type="SAM" id="Phobius"/>
    </source>
</evidence>
<dbReference type="RefSeq" id="XP_040604915.1">
    <property type="nucleotide sequence ID" value="XM_040748981.1"/>
</dbReference>
<evidence type="ECO:0000313" key="3">
    <source>
        <dbReference type="Proteomes" id="UP000886700"/>
    </source>
</evidence>
<dbReference type="InterPro" id="IPR027984">
    <property type="entry name" value="TMEM95"/>
</dbReference>
<evidence type="ECO:0000256" key="2">
    <source>
        <dbReference type="SAM" id="SignalP"/>
    </source>
</evidence>
<keyword evidence="2" id="KW-0732">Signal</keyword>
<feature type="chain" id="PRO_5047359030" evidence="2">
    <location>
        <begin position="17"/>
        <end position="202"/>
    </location>
</feature>
<evidence type="ECO:0000313" key="4">
    <source>
        <dbReference type="RefSeq" id="XP_040604915.1"/>
    </source>
</evidence>
<feature type="transmembrane region" description="Helical" evidence="1">
    <location>
        <begin position="145"/>
        <end position="165"/>
    </location>
</feature>
<reference evidence="4" key="1">
    <citation type="submission" date="2025-08" db="UniProtKB">
        <authorList>
            <consortium name="RefSeq"/>
        </authorList>
    </citation>
    <scope>IDENTIFICATION</scope>
    <source>
        <tissue evidence="4">Liver</tissue>
    </source>
</reference>
<feature type="signal peptide" evidence="2">
    <location>
        <begin position="1"/>
        <end position="16"/>
    </location>
</feature>
<dbReference type="Proteomes" id="UP000886700">
    <property type="component" value="Unplaced"/>
</dbReference>